<feature type="transmembrane region" description="Helical" evidence="7">
    <location>
        <begin position="7"/>
        <end position="28"/>
    </location>
</feature>
<feature type="transmembrane region" description="Helical" evidence="7">
    <location>
        <begin position="68"/>
        <end position="90"/>
    </location>
</feature>
<comment type="similarity">
    <text evidence="7">Belongs to the binding-protein-dependent transport system permease family.</text>
</comment>
<evidence type="ECO:0000313" key="9">
    <source>
        <dbReference type="EMBL" id="EEP27440.1"/>
    </source>
</evidence>
<dbReference type="STRING" id="626523.GCWU000342_02134"/>
<dbReference type="InterPro" id="IPR035906">
    <property type="entry name" value="MetI-like_sf"/>
</dbReference>
<dbReference type="GO" id="GO:0005886">
    <property type="term" value="C:plasma membrane"/>
    <property type="evidence" value="ECO:0007669"/>
    <property type="project" value="UniProtKB-SubCell"/>
</dbReference>
<keyword evidence="5 7" id="KW-1133">Transmembrane helix</keyword>
<dbReference type="RefSeq" id="WP_006907111.1">
    <property type="nucleotide sequence ID" value="NZ_GG665867.1"/>
</dbReference>
<sequence>MKKKSRYSFWFLVPALAIFLIFFLIPIIQSFYYSLTVWTFDSTRFCGLNNYITFFKDKSLNSSIPHTLIYAFLTSGLKVVIAFFIAVFLCGKVRAKGFIRSAVFFPNLVSAMAIGLAFGYLMHPTKGLFNHLITSLGLPAINFLGDEKLALFSIIAVDVWKGLSISLVIYIAGIQSINSNYYEAAQIDGANFWQKIRYITLPLVAPAQNSIIILSLIGGLRSFDLIWAMTGGGPGFSTDVMASVIYKQYAFGFYGLSTAGNVIMLILISLITFPLQHFLNKREEAIQ</sequence>
<feature type="transmembrane region" description="Helical" evidence="7">
    <location>
        <begin position="102"/>
        <end position="122"/>
    </location>
</feature>
<dbReference type="EMBL" id="ACIP02000007">
    <property type="protein sequence ID" value="EEP27440.1"/>
    <property type="molecule type" value="Genomic_DNA"/>
</dbReference>
<keyword evidence="6 7" id="KW-0472">Membrane</keyword>
<organism evidence="9 10">
    <name type="scientific">Shuttleworthella satelles DSM 14600</name>
    <dbReference type="NCBI Taxonomy" id="626523"/>
    <lineage>
        <taxon>Bacteria</taxon>
        <taxon>Bacillati</taxon>
        <taxon>Bacillota</taxon>
        <taxon>Clostridia</taxon>
        <taxon>Lachnospirales</taxon>
        <taxon>Lachnospiraceae</taxon>
        <taxon>Shuttleworthella</taxon>
    </lineage>
</organism>
<dbReference type="SUPFAM" id="SSF161098">
    <property type="entry name" value="MetI-like"/>
    <property type="match status" value="1"/>
</dbReference>
<name>C4GDG1_9FIRM</name>
<dbReference type="InterPro" id="IPR000515">
    <property type="entry name" value="MetI-like"/>
</dbReference>
<keyword evidence="2 7" id="KW-0813">Transport</keyword>
<dbReference type="eggNOG" id="COG1175">
    <property type="taxonomic scope" value="Bacteria"/>
</dbReference>
<gene>
    <name evidence="9" type="ORF">GCWU000342_02134</name>
</gene>
<dbReference type="PROSITE" id="PS50928">
    <property type="entry name" value="ABC_TM1"/>
    <property type="match status" value="1"/>
</dbReference>
<evidence type="ECO:0000256" key="2">
    <source>
        <dbReference type="ARBA" id="ARBA00022448"/>
    </source>
</evidence>
<proteinExistence type="inferred from homology"/>
<evidence type="ECO:0000256" key="4">
    <source>
        <dbReference type="ARBA" id="ARBA00022692"/>
    </source>
</evidence>
<evidence type="ECO:0000259" key="8">
    <source>
        <dbReference type="PROSITE" id="PS50928"/>
    </source>
</evidence>
<dbReference type="PANTHER" id="PTHR30193">
    <property type="entry name" value="ABC TRANSPORTER PERMEASE PROTEIN"/>
    <property type="match status" value="1"/>
</dbReference>
<keyword evidence="3" id="KW-1003">Cell membrane</keyword>
<evidence type="ECO:0000256" key="3">
    <source>
        <dbReference type="ARBA" id="ARBA00022475"/>
    </source>
</evidence>
<dbReference type="Pfam" id="PF00528">
    <property type="entry name" value="BPD_transp_1"/>
    <property type="match status" value="1"/>
</dbReference>
<evidence type="ECO:0000313" key="10">
    <source>
        <dbReference type="Proteomes" id="UP000003494"/>
    </source>
</evidence>
<evidence type="ECO:0000256" key="7">
    <source>
        <dbReference type="RuleBase" id="RU363032"/>
    </source>
</evidence>
<dbReference type="CDD" id="cd06261">
    <property type="entry name" value="TM_PBP2"/>
    <property type="match status" value="1"/>
</dbReference>
<comment type="subcellular location">
    <subcellularLocation>
        <location evidence="1 7">Cell membrane</location>
        <topology evidence="1 7">Multi-pass membrane protein</topology>
    </subcellularLocation>
</comment>
<feature type="transmembrane region" description="Helical" evidence="7">
    <location>
        <begin position="249"/>
        <end position="273"/>
    </location>
</feature>
<dbReference type="GO" id="GO:0055085">
    <property type="term" value="P:transmembrane transport"/>
    <property type="evidence" value="ECO:0007669"/>
    <property type="project" value="InterPro"/>
</dbReference>
<dbReference type="PANTHER" id="PTHR30193:SF37">
    <property type="entry name" value="INNER MEMBRANE ABC TRANSPORTER PERMEASE PROTEIN YCJO"/>
    <property type="match status" value="1"/>
</dbReference>
<dbReference type="HOGENOM" id="CLU_016047_0_0_9"/>
<reference evidence="9" key="1">
    <citation type="submission" date="2009-04" db="EMBL/GenBank/DDBJ databases">
        <authorList>
            <person name="Weinstock G."/>
            <person name="Sodergren E."/>
            <person name="Clifton S."/>
            <person name="Fulton L."/>
            <person name="Fulton B."/>
            <person name="Courtney L."/>
            <person name="Fronick C."/>
            <person name="Harrison M."/>
            <person name="Strong C."/>
            <person name="Farmer C."/>
            <person name="Delahaunty K."/>
            <person name="Markovic C."/>
            <person name="Hall O."/>
            <person name="Minx P."/>
            <person name="Tomlinson C."/>
            <person name="Mitreva M."/>
            <person name="Nelson J."/>
            <person name="Hou S."/>
            <person name="Wollam A."/>
            <person name="Pepin K.H."/>
            <person name="Johnson M."/>
            <person name="Bhonagiri V."/>
            <person name="Nash W.E."/>
            <person name="Warren W."/>
            <person name="Chinwalla A."/>
            <person name="Mardis E.R."/>
            <person name="Wilson R.K."/>
        </authorList>
    </citation>
    <scope>NUCLEOTIDE SEQUENCE [LARGE SCALE GENOMIC DNA]</scope>
    <source>
        <strain evidence="9">DSM 14600</strain>
    </source>
</reference>
<evidence type="ECO:0000256" key="6">
    <source>
        <dbReference type="ARBA" id="ARBA00023136"/>
    </source>
</evidence>
<comment type="caution">
    <text evidence="9">The sequence shown here is derived from an EMBL/GenBank/DDBJ whole genome shotgun (WGS) entry which is preliminary data.</text>
</comment>
<keyword evidence="4 7" id="KW-0812">Transmembrane</keyword>
<dbReference type="InterPro" id="IPR051393">
    <property type="entry name" value="ABC_transporter_permease"/>
</dbReference>
<dbReference type="AlphaFoldDB" id="C4GDG1"/>
<dbReference type="Gene3D" id="1.10.3720.10">
    <property type="entry name" value="MetI-like"/>
    <property type="match status" value="1"/>
</dbReference>
<keyword evidence="10" id="KW-1185">Reference proteome</keyword>
<evidence type="ECO:0000256" key="5">
    <source>
        <dbReference type="ARBA" id="ARBA00022989"/>
    </source>
</evidence>
<feature type="transmembrane region" description="Helical" evidence="7">
    <location>
        <begin position="149"/>
        <end position="172"/>
    </location>
</feature>
<dbReference type="Proteomes" id="UP000003494">
    <property type="component" value="Unassembled WGS sequence"/>
</dbReference>
<protein>
    <submittedName>
        <fullName evidence="9">ABC transporter, permease protein</fullName>
    </submittedName>
</protein>
<feature type="domain" description="ABC transmembrane type-1" evidence="8">
    <location>
        <begin position="64"/>
        <end position="275"/>
    </location>
</feature>
<evidence type="ECO:0000256" key="1">
    <source>
        <dbReference type="ARBA" id="ARBA00004651"/>
    </source>
</evidence>
<accession>C4GDG1</accession>